<dbReference type="InterPro" id="IPR036770">
    <property type="entry name" value="Ankyrin_rpt-contain_sf"/>
</dbReference>
<dbReference type="GeneID" id="36317787"/>
<dbReference type="RefSeq" id="WP_167748676.1">
    <property type="nucleotide sequence ID" value="NZ_JBHSJE010000011.1"/>
</dbReference>
<accession>A0ABV9VEU0</accession>
<dbReference type="SUPFAM" id="SSF48403">
    <property type="entry name" value="Ankyrin repeat"/>
    <property type="match status" value="1"/>
</dbReference>
<comment type="caution">
    <text evidence="4">The sequence shown here is derived from an EMBL/GenBank/DDBJ whole genome shotgun (WGS) entry which is preliminary data.</text>
</comment>
<gene>
    <name evidence="4" type="ORF">ACFPL4_29745</name>
</gene>
<dbReference type="Gene3D" id="1.25.40.20">
    <property type="entry name" value="Ankyrin repeat-containing domain"/>
    <property type="match status" value="1"/>
</dbReference>
<evidence type="ECO:0000313" key="4">
    <source>
        <dbReference type="EMBL" id="MFC4982480.1"/>
    </source>
</evidence>
<dbReference type="PROSITE" id="PS50297">
    <property type="entry name" value="ANK_REP_REGION"/>
    <property type="match status" value="1"/>
</dbReference>
<organism evidence="4 5">
    <name type="scientific">Streptomyces atroolivaceus</name>
    <dbReference type="NCBI Taxonomy" id="66869"/>
    <lineage>
        <taxon>Bacteria</taxon>
        <taxon>Bacillati</taxon>
        <taxon>Actinomycetota</taxon>
        <taxon>Actinomycetes</taxon>
        <taxon>Kitasatosporales</taxon>
        <taxon>Streptomycetaceae</taxon>
        <taxon>Streptomyces</taxon>
    </lineage>
</organism>
<dbReference type="InterPro" id="IPR002110">
    <property type="entry name" value="Ankyrin_rpt"/>
</dbReference>
<evidence type="ECO:0000256" key="3">
    <source>
        <dbReference type="PROSITE-ProRule" id="PRU00023"/>
    </source>
</evidence>
<dbReference type="Proteomes" id="UP001595908">
    <property type="component" value="Unassembled WGS sequence"/>
</dbReference>
<evidence type="ECO:0000256" key="1">
    <source>
        <dbReference type="ARBA" id="ARBA00022737"/>
    </source>
</evidence>
<sequence>MDTKSWHLQDWDDPAGIEARLAGGESATAPWGSEHSWTTPLHLAAERGNAGAVAVMLTHTRQVDVPDSRGLTPLWHAVAALRGESVRLLLDAGADPWRPCVDGWTPGRLALTTELAPLLAGTPGAEPLTAVARAEQARADRLIAVFSAEPIRTEGLHVTFADVVDEDEAIRRIGADPAACPVLRQDPDTDQRSLFDAVGLYAVGVTGTAYGCIVSQPFSLELDQDELSRRLSPATAYSLNFNPKGGVSGTLYRDGDLIRHEEIGPGTPSPGAPPEHWLYRFWQQPGASFSHDANLLAYACAMGGIRKAGPRDGWALSSGPRRIARCR</sequence>
<dbReference type="SMART" id="SM00248">
    <property type="entry name" value="ANK"/>
    <property type="match status" value="2"/>
</dbReference>
<evidence type="ECO:0000256" key="2">
    <source>
        <dbReference type="ARBA" id="ARBA00023043"/>
    </source>
</evidence>
<dbReference type="Pfam" id="PF12796">
    <property type="entry name" value="Ank_2"/>
    <property type="match status" value="1"/>
</dbReference>
<keyword evidence="5" id="KW-1185">Reference proteome</keyword>
<feature type="repeat" description="ANK" evidence="3">
    <location>
        <begin position="36"/>
        <end position="68"/>
    </location>
</feature>
<dbReference type="PROSITE" id="PS50088">
    <property type="entry name" value="ANK_REPEAT"/>
    <property type="match status" value="2"/>
</dbReference>
<keyword evidence="2 3" id="KW-0040">ANK repeat</keyword>
<name>A0ABV9VEU0_STRAZ</name>
<proteinExistence type="predicted"/>
<dbReference type="PANTHER" id="PTHR24198:SF165">
    <property type="entry name" value="ANKYRIN REPEAT-CONTAINING PROTEIN-RELATED"/>
    <property type="match status" value="1"/>
</dbReference>
<protein>
    <submittedName>
        <fullName evidence="4">Ankyrin repeat domain-containing protein</fullName>
    </submittedName>
</protein>
<keyword evidence="1" id="KW-0677">Repeat</keyword>
<evidence type="ECO:0000313" key="5">
    <source>
        <dbReference type="Proteomes" id="UP001595908"/>
    </source>
</evidence>
<dbReference type="PANTHER" id="PTHR24198">
    <property type="entry name" value="ANKYRIN REPEAT AND PROTEIN KINASE DOMAIN-CONTAINING PROTEIN"/>
    <property type="match status" value="1"/>
</dbReference>
<feature type="repeat" description="ANK" evidence="3">
    <location>
        <begin position="69"/>
        <end position="95"/>
    </location>
</feature>
<dbReference type="EMBL" id="JBHSJE010000011">
    <property type="protein sequence ID" value="MFC4982480.1"/>
    <property type="molecule type" value="Genomic_DNA"/>
</dbReference>
<reference evidence="5" key="1">
    <citation type="journal article" date="2019" name="Int. J. Syst. Evol. Microbiol.">
        <title>The Global Catalogue of Microorganisms (GCM) 10K type strain sequencing project: providing services to taxonomists for standard genome sequencing and annotation.</title>
        <authorList>
            <consortium name="The Broad Institute Genomics Platform"/>
            <consortium name="The Broad Institute Genome Sequencing Center for Infectious Disease"/>
            <person name="Wu L."/>
            <person name="Ma J."/>
        </authorList>
    </citation>
    <scope>NUCLEOTIDE SEQUENCE [LARGE SCALE GENOMIC DNA]</scope>
    <source>
        <strain evidence="5">ICMP 257</strain>
    </source>
</reference>